<keyword evidence="4" id="KW-1185">Reference proteome</keyword>
<dbReference type="PANTHER" id="PTHR23088">
    <property type="entry name" value="NITRILASE-RELATED"/>
    <property type="match status" value="1"/>
</dbReference>
<feature type="domain" description="CN hydrolase" evidence="2">
    <location>
        <begin position="20"/>
        <end position="264"/>
    </location>
</feature>
<dbReference type="GO" id="GO:0016787">
    <property type="term" value="F:hydrolase activity"/>
    <property type="evidence" value="ECO:0007669"/>
    <property type="project" value="UniProtKB-KW"/>
</dbReference>
<dbReference type="SUPFAM" id="SSF56317">
    <property type="entry name" value="Carbon-nitrogen hydrolase"/>
    <property type="match status" value="1"/>
</dbReference>
<dbReference type="PANTHER" id="PTHR23088:SF27">
    <property type="entry name" value="DEAMINATED GLUTATHIONE AMIDASE"/>
    <property type="match status" value="1"/>
</dbReference>
<dbReference type="InterPro" id="IPR036526">
    <property type="entry name" value="C-N_Hydrolase_sf"/>
</dbReference>
<evidence type="ECO:0000259" key="2">
    <source>
        <dbReference type="PROSITE" id="PS50263"/>
    </source>
</evidence>
<proteinExistence type="inferred from homology"/>
<dbReference type="AlphaFoldDB" id="A0A7W3JTV5"/>
<name>A0A7W3JTV5_9MICO</name>
<accession>A0A7W3JTV5</accession>
<dbReference type="Pfam" id="PF00795">
    <property type="entry name" value="CN_hydrolase"/>
    <property type="match status" value="1"/>
</dbReference>
<dbReference type="Proteomes" id="UP000524237">
    <property type="component" value="Unassembled WGS sequence"/>
</dbReference>
<dbReference type="PROSITE" id="PS01227">
    <property type="entry name" value="UPF0012"/>
    <property type="match status" value="1"/>
</dbReference>
<sequence length="287" mass="30403">MSDSQASIDATADVPEPMGVFVAVGQFGPGPNPADNVDAIRELVEAASENGAKIIILPEYASSFCGALGDWVNTFAEPLTGPFVTAMRALAAECEIAVVVGILEAADEDDEDTRPFNTVVAINSSGDIMARYRKVHLFDAFGSMESDWIRAGDPVVAPELCELAGLTVGLQTCYDLRFPEVTRRLVDAGAELVAIPSEWLAGPKKAHHWVALIAARAIENLVFVAAADQIAPVAVGMSRVISPLGETLIDMGQTAGIAMAEVFPQALVDARRANPALELRRYGVTPL</sequence>
<dbReference type="PROSITE" id="PS50263">
    <property type="entry name" value="CN_HYDROLASE"/>
    <property type="match status" value="1"/>
</dbReference>
<evidence type="ECO:0000313" key="4">
    <source>
        <dbReference type="Proteomes" id="UP000524237"/>
    </source>
</evidence>
<dbReference type="RefSeq" id="WP_246323604.1">
    <property type="nucleotide sequence ID" value="NZ_JACGWU010000002.1"/>
</dbReference>
<evidence type="ECO:0000313" key="3">
    <source>
        <dbReference type="EMBL" id="MBA8829062.1"/>
    </source>
</evidence>
<protein>
    <submittedName>
        <fullName evidence="3">Putative amidohydrolase</fullName>
    </submittedName>
</protein>
<dbReference type="Gene3D" id="3.60.110.10">
    <property type="entry name" value="Carbon-nitrogen hydrolase"/>
    <property type="match status" value="1"/>
</dbReference>
<dbReference type="InterPro" id="IPR001110">
    <property type="entry name" value="UPF0012_CS"/>
</dbReference>
<gene>
    <name evidence="3" type="ORF">FB555_001160</name>
</gene>
<organism evidence="3 4">
    <name type="scientific">Alpinimonas psychrophila</name>
    <dbReference type="NCBI Taxonomy" id="748908"/>
    <lineage>
        <taxon>Bacteria</taxon>
        <taxon>Bacillati</taxon>
        <taxon>Actinomycetota</taxon>
        <taxon>Actinomycetes</taxon>
        <taxon>Micrococcales</taxon>
        <taxon>Microbacteriaceae</taxon>
        <taxon>Alpinimonas</taxon>
    </lineage>
</organism>
<keyword evidence="3" id="KW-0378">Hydrolase</keyword>
<comment type="similarity">
    <text evidence="1">Belongs to the carbon-nitrogen hydrolase superfamily. NIT1/NIT2 family.</text>
</comment>
<dbReference type="EMBL" id="JACGWU010000002">
    <property type="protein sequence ID" value="MBA8829062.1"/>
    <property type="molecule type" value="Genomic_DNA"/>
</dbReference>
<dbReference type="InterPro" id="IPR003010">
    <property type="entry name" value="C-N_Hydrolase"/>
</dbReference>
<dbReference type="CDD" id="cd07581">
    <property type="entry name" value="nitrilase_3"/>
    <property type="match status" value="1"/>
</dbReference>
<reference evidence="3 4" key="1">
    <citation type="submission" date="2020-07" db="EMBL/GenBank/DDBJ databases">
        <title>Sequencing the genomes of 1000 actinobacteria strains.</title>
        <authorList>
            <person name="Klenk H.-P."/>
        </authorList>
    </citation>
    <scope>NUCLEOTIDE SEQUENCE [LARGE SCALE GENOMIC DNA]</scope>
    <source>
        <strain evidence="3 4">DSM 23737</strain>
    </source>
</reference>
<comment type="caution">
    <text evidence="3">The sequence shown here is derived from an EMBL/GenBank/DDBJ whole genome shotgun (WGS) entry which is preliminary data.</text>
</comment>
<evidence type="ECO:0000256" key="1">
    <source>
        <dbReference type="ARBA" id="ARBA00010613"/>
    </source>
</evidence>